<dbReference type="EMBL" id="JWIN03000035">
    <property type="protein sequence ID" value="KAB1253926.1"/>
    <property type="molecule type" value="Genomic_DNA"/>
</dbReference>
<keyword evidence="6" id="KW-1185">Reference proteome</keyword>
<feature type="domain" description="IF rod" evidence="4">
    <location>
        <begin position="1"/>
        <end position="82"/>
    </location>
</feature>
<dbReference type="Pfam" id="PF00038">
    <property type="entry name" value="Filament"/>
    <property type="match status" value="1"/>
</dbReference>
<dbReference type="PANTHER" id="PTHR45616">
    <property type="entry name" value="GATA-TYPE DOMAIN-CONTAINING PROTEIN"/>
    <property type="match status" value="1"/>
</dbReference>
<organism evidence="5 6">
    <name type="scientific">Camelus dromedarius</name>
    <name type="common">Dromedary</name>
    <name type="synonym">Arabian camel</name>
    <dbReference type="NCBI Taxonomy" id="9838"/>
    <lineage>
        <taxon>Eukaryota</taxon>
        <taxon>Metazoa</taxon>
        <taxon>Chordata</taxon>
        <taxon>Craniata</taxon>
        <taxon>Vertebrata</taxon>
        <taxon>Euteleostomi</taxon>
        <taxon>Mammalia</taxon>
        <taxon>Eutheria</taxon>
        <taxon>Laurasiatheria</taxon>
        <taxon>Artiodactyla</taxon>
        <taxon>Tylopoda</taxon>
        <taxon>Camelidae</taxon>
        <taxon>Camelus</taxon>
    </lineage>
</organism>
<evidence type="ECO:0000313" key="6">
    <source>
        <dbReference type="Proteomes" id="UP000299084"/>
    </source>
</evidence>
<dbReference type="GO" id="GO:0031424">
    <property type="term" value="P:keratinization"/>
    <property type="evidence" value="ECO:0007669"/>
    <property type="project" value="TreeGrafter"/>
</dbReference>
<dbReference type="GO" id="GO:0045095">
    <property type="term" value="C:keratin filament"/>
    <property type="evidence" value="ECO:0007669"/>
    <property type="project" value="TreeGrafter"/>
</dbReference>
<evidence type="ECO:0000256" key="1">
    <source>
        <dbReference type="ARBA" id="ARBA00022744"/>
    </source>
</evidence>
<name>A0A5N4C4X2_CAMDR</name>
<keyword evidence="2" id="KW-0403">Intermediate filament</keyword>
<gene>
    <name evidence="5" type="ORF">Cadr_000026970</name>
</gene>
<dbReference type="GO" id="GO:0005615">
    <property type="term" value="C:extracellular space"/>
    <property type="evidence" value="ECO:0007669"/>
    <property type="project" value="TreeGrafter"/>
</dbReference>
<keyword evidence="3" id="KW-0175">Coiled coil</keyword>
<reference evidence="5 6" key="1">
    <citation type="journal article" date="2019" name="Mol. Ecol. Resour.">
        <title>Improving Illumina assemblies with Hi-C and long reads: an example with the North African dromedary.</title>
        <authorList>
            <person name="Elbers J.P."/>
            <person name="Rogers M.F."/>
            <person name="Perelman P.L."/>
            <person name="Proskuryakova A.A."/>
            <person name="Serdyukova N.A."/>
            <person name="Johnson W.E."/>
            <person name="Horin P."/>
            <person name="Corander J."/>
            <person name="Murphy D."/>
            <person name="Burger P.A."/>
        </authorList>
    </citation>
    <scope>NUCLEOTIDE SEQUENCE [LARGE SCALE GENOMIC DNA]</scope>
    <source>
        <strain evidence="5">Drom800</strain>
        <tissue evidence="5">Blood</tissue>
    </source>
</reference>
<evidence type="ECO:0000256" key="2">
    <source>
        <dbReference type="ARBA" id="ARBA00022754"/>
    </source>
</evidence>
<comment type="caution">
    <text evidence="5">The sequence shown here is derived from an EMBL/GenBank/DDBJ whole genome shotgun (WGS) entry which is preliminary data.</text>
</comment>
<evidence type="ECO:0000256" key="3">
    <source>
        <dbReference type="ARBA" id="ARBA00023054"/>
    </source>
</evidence>
<dbReference type="Gene3D" id="1.20.5.500">
    <property type="entry name" value="Single helix bin"/>
    <property type="match status" value="1"/>
</dbReference>
<dbReference type="PROSITE" id="PS51842">
    <property type="entry name" value="IF_ROD_2"/>
    <property type="match status" value="1"/>
</dbReference>
<evidence type="ECO:0000259" key="4">
    <source>
        <dbReference type="PROSITE" id="PS51842"/>
    </source>
</evidence>
<keyword evidence="1" id="KW-0416">Keratin</keyword>
<dbReference type="GO" id="GO:0045109">
    <property type="term" value="P:intermediate filament organization"/>
    <property type="evidence" value="ECO:0007669"/>
    <property type="project" value="TreeGrafter"/>
</dbReference>
<dbReference type="InterPro" id="IPR039008">
    <property type="entry name" value="IF_rod_dom"/>
</dbReference>
<accession>A0A5N4C4X2</accession>
<evidence type="ECO:0000313" key="5">
    <source>
        <dbReference type="EMBL" id="KAB1253926.1"/>
    </source>
</evidence>
<proteinExistence type="predicted"/>
<sequence length="82" mass="9167">MDSSRSLDLDGVIAEVKAQYEEIANRSRAEAETMYKTKFETLQAQAGKHWDELRNTGNEIAEMNRAIQGAAGGDRQHREPAC</sequence>
<dbReference type="Proteomes" id="UP000299084">
    <property type="component" value="Unassembled WGS sequence"/>
</dbReference>
<dbReference type="FunFam" id="1.20.5.500:FF:000001">
    <property type="entry name" value="Type II keratin 23"/>
    <property type="match status" value="1"/>
</dbReference>
<dbReference type="PANTHER" id="PTHR45616:SF21">
    <property type="entry name" value="KERATIN, TYPE II CYTOSKELETAL 7"/>
    <property type="match status" value="1"/>
</dbReference>
<dbReference type="AlphaFoldDB" id="A0A5N4C4X2"/>
<protein>
    <submittedName>
        <fullName evidence="5">Keratin</fullName>
    </submittedName>
</protein>
<dbReference type="GO" id="GO:0030280">
    <property type="term" value="F:structural constituent of skin epidermis"/>
    <property type="evidence" value="ECO:0007669"/>
    <property type="project" value="TreeGrafter"/>
</dbReference>